<evidence type="ECO:0000313" key="2">
    <source>
        <dbReference type="EMBL" id="VXC68930.1"/>
    </source>
</evidence>
<reference evidence="2 3" key="1">
    <citation type="submission" date="2019-10" db="EMBL/GenBank/DDBJ databases">
        <authorList>
            <person name="Karimi E."/>
        </authorList>
    </citation>
    <scope>NUCLEOTIDE SEQUENCE [LARGE SCALE GENOMIC DNA]</scope>
    <source>
        <strain evidence="2">Sphingobacterium sp. 8BC</strain>
    </source>
</reference>
<proteinExistence type="predicted"/>
<keyword evidence="1" id="KW-1133">Transmembrane helix</keyword>
<dbReference type="AlphaFoldDB" id="A0A654AMB5"/>
<sequence>MKKLVVLKRFPVIFALFLISLNNIFYTYLDNKKQKTPCNRRQSITWR</sequence>
<accession>A0A654AMB5</accession>
<keyword evidence="1" id="KW-0812">Transmembrane</keyword>
<protein>
    <submittedName>
        <fullName evidence="2">Uncharacterized protein</fullName>
    </submittedName>
</protein>
<evidence type="ECO:0000313" key="3">
    <source>
        <dbReference type="Proteomes" id="UP000432350"/>
    </source>
</evidence>
<keyword evidence="1" id="KW-0472">Membrane</keyword>
<dbReference type="EMBL" id="CABWMV010000007">
    <property type="protein sequence ID" value="VXC68930.1"/>
    <property type="molecule type" value="Genomic_DNA"/>
</dbReference>
<organism evidence="2 3">
    <name type="scientific">Sphingobacterium multivorum</name>
    <dbReference type="NCBI Taxonomy" id="28454"/>
    <lineage>
        <taxon>Bacteria</taxon>
        <taxon>Pseudomonadati</taxon>
        <taxon>Bacteroidota</taxon>
        <taxon>Sphingobacteriia</taxon>
        <taxon>Sphingobacteriales</taxon>
        <taxon>Sphingobacteriaceae</taxon>
        <taxon>Sphingobacterium</taxon>
    </lineage>
</organism>
<name>A0A654AMB5_SPHMU</name>
<feature type="transmembrane region" description="Helical" evidence="1">
    <location>
        <begin position="12"/>
        <end position="29"/>
    </location>
</feature>
<evidence type="ECO:0000256" key="1">
    <source>
        <dbReference type="SAM" id="Phobius"/>
    </source>
</evidence>
<gene>
    <name evidence="2" type="ORF">SPHINGO8BC_150494</name>
</gene>
<dbReference type="Proteomes" id="UP000432350">
    <property type="component" value="Unassembled WGS sequence"/>
</dbReference>